<evidence type="ECO:0000313" key="2">
    <source>
        <dbReference type="EMBL" id="GJD65763.1"/>
    </source>
</evidence>
<proteinExistence type="predicted"/>
<reference evidence="2" key="2">
    <citation type="submission" date="2021-08" db="EMBL/GenBank/DDBJ databases">
        <authorList>
            <person name="Tani A."/>
            <person name="Ola A."/>
            <person name="Ogura Y."/>
            <person name="Katsura K."/>
            <person name="Hayashi T."/>
        </authorList>
    </citation>
    <scope>NUCLEOTIDE SEQUENCE</scope>
    <source>
        <strain evidence="2">JCM 32048</strain>
    </source>
</reference>
<feature type="compositionally biased region" description="Polar residues" evidence="1">
    <location>
        <begin position="573"/>
        <end position="588"/>
    </location>
</feature>
<accession>A0AA37HH28</accession>
<keyword evidence="3" id="KW-1185">Reference proteome</keyword>
<gene>
    <name evidence="2" type="ORF">MPEAHAMD_5958</name>
</gene>
<feature type="region of interest" description="Disordered" evidence="1">
    <location>
        <begin position="573"/>
        <end position="595"/>
    </location>
</feature>
<comment type="caution">
    <text evidence="2">The sequence shown here is derived from an EMBL/GenBank/DDBJ whole genome shotgun (WGS) entry which is preliminary data.</text>
</comment>
<reference evidence="2" key="1">
    <citation type="journal article" date="2016" name="Front. Microbiol.">
        <title>Genome Sequence of the Piezophilic, Mesophilic Sulfate-Reducing Bacterium Desulfovibrio indicus J2T.</title>
        <authorList>
            <person name="Cao J."/>
            <person name="Maignien L."/>
            <person name="Shao Z."/>
            <person name="Alain K."/>
            <person name="Jebbar M."/>
        </authorList>
    </citation>
    <scope>NUCLEOTIDE SEQUENCE</scope>
    <source>
        <strain evidence="2">JCM 32048</strain>
    </source>
</reference>
<organism evidence="2 3">
    <name type="scientific">Methylobacterium frigidaeris</name>
    <dbReference type="NCBI Taxonomy" id="2038277"/>
    <lineage>
        <taxon>Bacteria</taxon>
        <taxon>Pseudomonadati</taxon>
        <taxon>Pseudomonadota</taxon>
        <taxon>Alphaproteobacteria</taxon>
        <taxon>Hyphomicrobiales</taxon>
        <taxon>Methylobacteriaceae</taxon>
        <taxon>Methylobacterium</taxon>
    </lineage>
</organism>
<dbReference type="Proteomes" id="UP001055286">
    <property type="component" value="Unassembled WGS sequence"/>
</dbReference>
<dbReference type="EMBL" id="BPQJ01000047">
    <property type="protein sequence ID" value="GJD65763.1"/>
    <property type="molecule type" value="Genomic_DNA"/>
</dbReference>
<evidence type="ECO:0000256" key="1">
    <source>
        <dbReference type="SAM" id="MobiDB-lite"/>
    </source>
</evidence>
<protein>
    <submittedName>
        <fullName evidence="2">Uncharacterized protein</fullName>
    </submittedName>
</protein>
<sequence length="717" mass="78532">MLPLTDYVIPETPDCLLEDSPLAAEIRARAQKAAAVAARAAHLAVLHPTHTNLYGKRAGRKRTGPELPVAARKPLPVKGRATLTGANPGHRVTRHPIQLAHSGMLPEAGYVSLQRHAMGCRSDELVAINAYAWADLEIREGHTFYGVTPEVVAGIILARHDAAGVPRPSYVTFSGRGLWCVYLADGFIPPQARSRVLKATRAYWGDEIKTGRGAGTEHVVARAAAMRGLWDGGELDWSVGDMSRVHRLAGSINDRSGEMVRLVWPASWADVRRSNFEAFALAVLPFTREETSAYKKERASARAARQARVEAEGRPVAGFARAPRPGRWAVIATEIEALIRHHAGNSAVSPELGLRNLLAHHLCCAWALSGRGGDARGWAAELAPMLCGPKLSERRLASYLKPVERNLRRHEAGETVWYTPPGGEPREVSPLFEYGVGRVARELKVTAHLAAELGFRILTPQAEDRKALTAAERQAARRERLGARKRAAVEQEQQDRATLILDLMGVGLEAEDIAELFGCCTRTVERAVNALFAGSADRVTVVLELPDEDVSDAELHGFVEACTLTSPSRYLSAGSALQGNQPPAQPSTEAAPANLPAAKPGKLLCKAKSGKAAPETETQTWLTYGPLRRLLALYEHLRACTVASRRENRDWSSNWCTEWDDMDCAQMMLQDELLAERHLYPGGLKPRNEAKIRQRLRLAGIDPYPYLPCHSPESRLH</sequence>
<dbReference type="RefSeq" id="WP_238193124.1">
    <property type="nucleotide sequence ID" value="NZ_BPQJ01000047.1"/>
</dbReference>
<dbReference type="AlphaFoldDB" id="A0AA37HH28"/>
<name>A0AA37HH28_9HYPH</name>
<evidence type="ECO:0000313" key="3">
    <source>
        <dbReference type="Proteomes" id="UP001055286"/>
    </source>
</evidence>